<dbReference type="InterPro" id="IPR052016">
    <property type="entry name" value="Bact_Sigma-Reg"/>
</dbReference>
<dbReference type="InterPro" id="IPR001932">
    <property type="entry name" value="PPM-type_phosphatase-like_dom"/>
</dbReference>
<dbReference type="SUPFAM" id="SSF81606">
    <property type="entry name" value="PP2C-like"/>
    <property type="match status" value="1"/>
</dbReference>
<dbReference type="AlphaFoldDB" id="A0A7G8BKT9"/>
<evidence type="ECO:0000313" key="4">
    <source>
        <dbReference type="EMBL" id="QNI33159.1"/>
    </source>
</evidence>
<name>A0A7G8BKT9_9BACT</name>
<feature type="transmembrane region" description="Helical" evidence="2">
    <location>
        <begin position="262"/>
        <end position="284"/>
    </location>
</feature>
<feature type="transmembrane region" description="Helical" evidence="2">
    <location>
        <begin position="136"/>
        <end position="161"/>
    </location>
</feature>
<evidence type="ECO:0000313" key="5">
    <source>
        <dbReference type="Proteomes" id="UP000515312"/>
    </source>
</evidence>
<keyword evidence="2" id="KW-0472">Membrane</keyword>
<keyword evidence="2" id="KW-0812">Transmembrane</keyword>
<dbReference type="InterPro" id="IPR036457">
    <property type="entry name" value="PPM-type-like_dom_sf"/>
</dbReference>
<sequence length="592" mass="65484">MSAEQQGNYALLMPPVNDSYDLYWNGVLVGHQGNGPPNPHWFYNPLPQSFTVPSSREDTIAIRVWKSPPLFVDSGTLGGLHGAPLLGDPDTISAQEAEQNSESIHQVLYEYTLLILYGMVSIFSLLLWGREHKIRVFLWLALFTATTVALAVLQGLFSLPISYGLGRGLNQPIYALNHVSLWLLLLWLLRLNGKRRLVRCTRILAICTLSVALLDGFLAPFWGTAGDWMQTIDAILTSLMLAVQVYPILIILMGIRQRLDSAHWAVAISAFISQIINIIADMSAAGQRFTHWTLFERIINTPLFVIHGIAFWASNVIEIVLFVSILYAVYRFDTERQTRQSLLEREMQSAREIQGLLIPEAMPSLEGYAVTSAYRPALEVGGDFFQIMRRKNGSTIVALGDVSGKGLRAAMTVSLIVGILRSLSDASYSPAQILQVLNRCLYGRLQNGFVTAVILQLHHNGTVTIANAGHLPPFLNEKELATEGSLPLGLSPALTYEESSVHLQQRDQLSIYTDGLLEARNTTRELYGFDRLHTLFATQPTAQQVTEAAIAFGQNDDITVLTFTRLAQGEEATTSVTASFAESSVESLIELP</sequence>
<dbReference type="Proteomes" id="UP000515312">
    <property type="component" value="Chromosome"/>
</dbReference>
<dbReference type="GO" id="GO:0016791">
    <property type="term" value="F:phosphatase activity"/>
    <property type="evidence" value="ECO:0007669"/>
    <property type="project" value="TreeGrafter"/>
</dbReference>
<feature type="transmembrane region" description="Helical" evidence="2">
    <location>
        <begin position="234"/>
        <end position="255"/>
    </location>
</feature>
<evidence type="ECO:0000259" key="3">
    <source>
        <dbReference type="SMART" id="SM00331"/>
    </source>
</evidence>
<feature type="transmembrane region" description="Helical" evidence="2">
    <location>
        <begin position="173"/>
        <end position="191"/>
    </location>
</feature>
<dbReference type="PANTHER" id="PTHR43156">
    <property type="entry name" value="STAGE II SPORULATION PROTEIN E-RELATED"/>
    <property type="match status" value="1"/>
</dbReference>
<dbReference type="RefSeq" id="WP_186744363.1">
    <property type="nucleotide sequence ID" value="NZ_CP060394.1"/>
</dbReference>
<dbReference type="Gene3D" id="3.60.40.10">
    <property type="entry name" value="PPM-type phosphatase domain"/>
    <property type="match status" value="1"/>
</dbReference>
<gene>
    <name evidence="4" type="ORF">H7849_04085</name>
</gene>
<dbReference type="SMART" id="SM00331">
    <property type="entry name" value="PP2C_SIG"/>
    <property type="match status" value="1"/>
</dbReference>
<reference evidence="4 5" key="1">
    <citation type="submission" date="2020-08" db="EMBL/GenBank/DDBJ databases">
        <title>Edaphobacter telluris sp. nov. and Acidobacterium dinghuensis sp. nov., two acidobacteria isolated from forest soil.</title>
        <authorList>
            <person name="Fu J."/>
            <person name="Qiu L."/>
        </authorList>
    </citation>
    <scope>NUCLEOTIDE SEQUENCE [LARGE SCALE GENOMIC DNA]</scope>
    <source>
        <strain evidence="4">4Y35</strain>
    </source>
</reference>
<dbReference type="Pfam" id="PF07228">
    <property type="entry name" value="SpoIIE"/>
    <property type="match status" value="1"/>
</dbReference>
<protein>
    <submittedName>
        <fullName evidence="4">Serine/threonine-protein phosphatase</fullName>
    </submittedName>
</protein>
<accession>A0A7G8BKT9</accession>
<dbReference type="PANTHER" id="PTHR43156:SF2">
    <property type="entry name" value="STAGE II SPORULATION PROTEIN E"/>
    <property type="match status" value="1"/>
</dbReference>
<organism evidence="4 5">
    <name type="scientific">Alloacidobacterium dinghuense</name>
    <dbReference type="NCBI Taxonomy" id="2763107"/>
    <lineage>
        <taxon>Bacteria</taxon>
        <taxon>Pseudomonadati</taxon>
        <taxon>Acidobacteriota</taxon>
        <taxon>Terriglobia</taxon>
        <taxon>Terriglobales</taxon>
        <taxon>Acidobacteriaceae</taxon>
        <taxon>Alloacidobacterium</taxon>
    </lineage>
</organism>
<evidence type="ECO:0000256" key="1">
    <source>
        <dbReference type="ARBA" id="ARBA00022801"/>
    </source>
</evidence>
<keyword evidence="1" id="KW-0378">Hydrolase</keyword>
<keyword evidence="2" id="KW-1133">Transmembrane helix</keyword>
<keyword evidence="5" id="KW-1185">Reference proteome</keyword>
<evidence type="ECO:0000256" key="2">
    <source>
        <dbReference type="SAM" id="Phobius"/>
    </source>
</evidence>
<dbReference type="EMBL" id="CP060394">
    <property type="protein sequence ID" value="QNI33159.1"/>
    <property type="molecule type" value="Genomic_DNA"/>
</dbReference>
<dbReference type="KEGG" id="adin:H7849_04085"/>
<feature type="domain" description="PPM-type phosphatase" evidence="3">
    <location>
        <begin position="365"/>
        <end position="565"/>
    </location>
</feature>
<feature type="transmembrane region" description="Helical" evidence="2">
    <location>
        <begin position="304"/>
        <end position="330"/>
    </location>
</feature>
<feature type="transmembrane region" description="Helical" evidence="2">
    <location>
        <begin position="108"/>
        <end position="129"/>
    </location>
</feature>
<feature type="transmembrane region" description="Helical" evidence="2">
    <location>
        <begin position="203"/>
        <end position="222"/>
    </location>
</feature>
<proteinExistence type="predicted"/>